<dbReference type="SMART" id="SM00530">
    <property type="entry name" value="HTH_XRE"/>
    <property type="match status" value="1"/>
</dbReference>
<proteinExistence type="predicted"/>
<gene>
    <name evidence="2" type="ORF">RNC47_25775</name>
</gene>
<organism evidence="2 3">
    <name type="scientific">Streptomyces millisiae</name>
    <dbReference type="NCBI Taxonomy" id="3075542"/>
    <lineage>
        <taxon>Bacteria</taxon>
        <taxon>Bacillati</taxon>
        <taxon>Actinomycetota</taxon>
        <taxon>Actinomycetes</taxon>
        <taxon>Kitasatosporales</taxon>
        <taxon>Streptomycetaceae</taxon>
        <taxon>Streptomyces</taxon>
    </lineage>
</organism>
<protein>
    <submittedName>
        <fullName evidence="2">Helix-turn-helix transcriptional regulator</fullName>
    </submittedName>
</protein>
<comment type="caution">
    <text evidence="2">The sequence shown here is derived from an EMBL/GenBank/DDBJ whole genome shotgun (WGS) entry which is preliminary data.</text>
</comment>
<evidence type="ECO:0000259" key="1">
    <source>
        <dbReference type="PROSITE" id="PS50943"/>
    </source>
</evidence>
<dbReference type="Pfam" id="PF19054">
    <property type="entry name" value="DUF5753"/>
    <property type="match status" value="1"/>
</dbReference>
<dbReference type="SUPFAM" id="SSF47413">
    <property type="entry name" value="lambda repressor-like DNA-binding domains"/>
    <property type="match status" value="1"/>
</dbReference>
<name>A0ABU2LVX7_9ACTN</name>
<sequence length="283" mass="31909">MPPRSAPTARQRRLGAELRKMRERAGLNGGEAAALLDMDRTRISNTESGRFGVSAERVRTFARAYACPDREYVDALATMADERVKGWWEEYRGTLPPGWLDLAELEHHAKALRSMQVTHIPGLLQTEEYARTVFATTVPELSPVELRRRLSHRMRRRDILDREDPPHCTFLVHEAALRMQFGGRRVTQGQLEYLADASERDNVTVRVVPFSAGAFPIWGISTLYASAAVSALDTVQLDTGYGSVLLDADVHLRNHRAILDRVQELSTQPKEARDLILQIARSI</sequence>
<dbReference type="EMBL" id="JAVREM010000046">
    <property type="protein sequence ID" value="MDT0321746.1"/>
    <property type="molecule type" value="Genomic_DNA"/>
</dbReference>
<dbReference type="InterPro" id="IPR001387">
    <property type="entry name" value="Cro/C1-type_HTH"/>
</dbReference>
<dbReference type="InterPro" id="IPR010982">
    <property type="entry name" value="Lambda_DNA-bd_dom_sf"/>
</dbReference>
<keyword evidence="3" id="KW-1185">Reference proteome</keyword>
<feature type="domain" description="HTH cro/C1-type" evidence="1">
    <location>
        <begin position="18"/>
        <end position="73"/>
    </location>
</feature>
<evidence type="ECO:0000313" key="3">
    <source>
        <dbReference type="Proteomes" id="UP001183420"/>
    </source>
</evidence>
<dbReference type="Proteomes" id="UP001183420">
    <property type="component" value="Unassembled WGS sequence"/>
</dbReference>
<dbReference type="RefSeq" id="WP_311601994.1">
    <property type="nucleotide sequence ID" value="NZ_JAVREM010000046.1"/>
</dbReference>
<reference evidence="3" key="1">
    <citation type="submission" date="2023-07" db="EMBL/GenBank/DDBJ databases">
        <title>30 novel species of actinomycetes from the DSMZ collection.</title>
        <authorList>
            <person name="Nouioui I."/>
        </authorList>
    </citation>
    <scope>NUCLEOTIDE SEQUENCE [LARGE SCALE GENOMIC DNA]</scope>
    <source>
        <strain evidence="3">DSM 44918</strain>
    </source>
</reference>
<dbReference type="InterPro" id="IPR043917">
    <property type="entry name" value="DUF5753"/>
</dbReference>
<dbReference type="PROSITE" id="PS50943">
    <property type="entry name" value="HTH_CROC1"/>
    <property type="match status" value="1"/>
</dbReference>
<dbReference type="CDD" id="cd00093">
    <property type="entry name" value="HTH_XRE"/>
    <property type="match status" value="1"/>
</dbReference>
<accession>A0ABU2LVX7</accession>
<dbReference type="Gene3D" id="1.10.260.40">
    <property type="entry name" value="lambda repressor-like DNA-binding domains"/>
    <property type="match status" value="1"/>
</dbReference>
<evidence type="ECO:0000313" key="2">
    <source>
        <dbReference type="EMBL" id="MDT0321746.1"/>
    </source>
</evidence>
<dbReference type="Pfam" id="PF13560">
    <property type="entry name" value="HTH_31"/>
    <property type="match status" value="1"/>
</dbReference>